<dbReference type="InterPro" id="IPR002734">
    <property type="entry name" value="RibDG_C"/>
</dbReference>
<dbReference type="Gene3D" id="3.40.430.10">
    <property type="entry name" value="Dihydrofolate Reductase, subunit A"/>
    <property type="match status" value="1"/>
</dbReference>
<name>A0A9X5BFI6_9FIRM</name>
<comment type="caution">
    <text evidence="2">The sequence shown here is derived from an EMBL/GenBank/DDBJ whole genome shotgun (WGS) entry which is preliminary data.</text>
</comment>
<evidence type="ECO:0000259" key="1">
    <source>
        <dbReference type="Pfam" id="PF01872"/>
    </source>
</evidence>
<dbReference type="EMBL" id="QZDT01000007">
    <property type="protein sequence ID" value="NBJ92317.1"/>
    <property type="molecule type" value="Genomic_DNA"/>
</dbReference>
<protein>
    <submittedName>
        <fullName evidence="2">Dihydrofolate reductase</fullName>
    </submittedName>
</protein>
<gene>
    <name evidence="2" type="ORF">D5281_06830</name>
</gene>
<dbReference type="InterPro" id="IPR024072">
    <property type="entry name" value="DHFR-like_dom_sf"/>
</dbReference>
<dbReference type="SUPFAM" id="SSF53597">
    <property type="entry name" value="Dihydrofolate reductase-like"/>
    <property type="match status" value="1"/>
</dbReference>
<dbReference type="PANTHER" id="PTHR38011:SF11">
    <property type="entry name" value="2,5-DIAMINO-6-RIBOSYLAMINO-4(3H)-PYRIMIDINONE 5'-PHOSPHATE REDUCTASE"/>
    <property type="match status" value="1"/>
</dbReference>
<evidence type="ECO:0000313" key="2">
    <source>
        <dbReference type="EMBL" id="NBJ92317.1"/>
    </source>
</evidence>
<evidence type="ECO:0000313" key="3">
    <source>
        <dbReference type="Proteomes" id="UP001154420"/>
    </source>
</evidence>
<feature type="domain" description="Bacterial bifunctional deaminase-reductase C-terminal" evidence="1">
    <location>
        <begin position="4"/>
        <end position="163"/>
    </location>
</feature>
<proteinExistence type="predicted"/>
<dbReference type="Proteomes" id="UP001154420">
    <property type="component" value="Unassembled WGS sequence"/>
</dbReference>
<dbReference type="GO" id="GO:0009231">
    <property type="term" value="P:riboflavin biosynthetic process"/>
    <property type="evidence" value="ECO:0007669"/>
    <property type="project" value="InterPro"/>
</dbReference>
<organism evidence="2 3">
    <name type="scientific">Parablautia muri</name>
    <dbReference type="NCBI Taxonomy" id="2320879"/>
    <lineage>
        <taxon>Bacteria</taxon>
        <taxon>Bacillati</taxon>
        <taxon>Bacillota</taxon>
        <taxon>Clostridia</taxon>
        <taxon>Lachnospirales</taxon>
        <taxon>Lachnospiraceae</taxon>
        <taxon>Parablautia</taxon>
    </lineage>
</organism>
<dbReference type="PANTHER" id="PTHR38011">
    <property type="entry name" value="DIHYDROFOLATE REDUCTASE FAMILY PROTEIN (AFU_ORTHOLOGUE AFUA_8G06820)"/>
    <property type="match status" value="1"/>
</dbReference>
<sequence>MRKTVLFIAMSLDGYIADTDGSVDWLAGQDNDVEGDDSYTDFVNSVDTVIMGWTTYHQIVTDLSPGEWVYDNLQSYVITHRDYSPKNNITFVSESPCTLVNCLKQKNGKDIWICGGADIVHQLMQNNLIDKYHISIIPTILGNGIRLFDVTDQKADLRLITSKSSNGIVELVYQKR</sequence>
<dbReference type="AlphaFoldDB" id="A0A9X5BFI6"/>
<dbReference type="InterPro" id="IPR050765">
    <property type="entry name" value="Riboflavin_Biosynth_HTPR"/>
</dbReference>
<dbReference type="Pfam" id="PF01872">
    <property type="entry name" value="RibD_C"/>
    <property type="match status" value="1"/>
</dbReference>
<dbReference type="RefSeq" id="WP_160559415.1">
    <property type="nucleotide sequence ID" value="NZ_QZDT01000007.1"/>
</dbReference>
<dbReference type="GO" id="GO:0008703">
    <property type="term" value="F:5-amino-6-(5-phosphoribosylamino)uracil reductase activity"/>
    <property type="evidence" value="ECO:0007669"/>
    <property type="project" value="InterPro"/>
</dbReference>
<accession>A0A9X5BFI6</accession>
<reference evidence="2" key="1">
    <citation type="submission" date="2018-09" db="EMBL/GenBank/DDBJ databases">
        <title>Murine metabolic-syndrome-specific gut microbial biobank.</title>
        <authorList>
            <person name="Liu C."/>
        </authorList>
    </citation>
    <scope>NUCLEOTIDE SEQUENCE</scope>
    <source>
        <strain evidence="2">D42-62</strain>
    </source>
</reference>
<dbReference type="OrthoDB" id="195113at2"/>
<keyword evidence="3" id="KW-1185">Reference proteome</keyword>